<evidence type="ECO:0000256" key="4">
    <source>
        <dbReference type="SAM" id="MobiDB-lite"/>
    </source>
</evidence>
<evidence type="ECO:0000259" key="5">
    <source>
        <dbReference type="Pfam" id="PF25390"/>
    </source>
</evidence>
<dbReference type="InterPro" id="IPR009091">
    <property type="entry name" value="RCC1/BLIP-II"/>
</dbReference>
<organism evidence="6 7">
    <name type="scientific">Amylocarpus encephaloides</name>
    <dbReference type="NCBI Taxonomy" id="45428"/>
    <lineage>
        <taxon>Eukaryota</taxon>
        <taxon>Fungi</taxon>
        <taxon>Dikarya</taxon>
        <taxon>Ascomycota</taxon>
        <taxon>Pezizomycotina</taxon>
        <taxon>Leotiomycetes</taxon>
        <taxon>Helotiales</taxon>
        <taxon>Helotiales incertae sedis</taxon>
        <taxon>Amylocarpus</taxon>
    </lineage>
</organism>
<dbReference type="GO" id="GO:0005085">
    <property type="term" value="F:guanyl-nucleotide exchange factor activity"/>
    <property type="evidence" value="ECO:0007669"/>
    <property type="project" value="TreeGrafter"/>
</dbReference>
<dbReference type="PROSITE" id="PS50012">
    <property type="entry name" value="RCC1_3"/>
    <property type="match status" value="5"/>
</dbReference>
<keyword evidence="2" id="KW-0677">Repeat</keyword>
<evidence type="ECO:0000313" key="6">
    <source>
        <dbReference type="EMBL" id="KAG9237118.1"/>
    </source>
</evidence>
<dbReference type="OrthoDB" id="61110at2759"/>
<feature type="region of interest" description="Disordered" evidence="4">
    <location>
        <begin position="246"/>
        <end position="287"/>
    </location>
</feature>
<feature type="compositionally biased region" description="Low complexity" evidence="4">
    <location>
        <begin position="41"/>
        <end position="78"/>
    </location>
</feature>
<dbReference type="InterPro" id="IPR000408">
    <property type="entry name" value="Reg_chr_condens"/>
</dbReference>
<dbReference type="InterPro" id="IPR058923">
    <property type="entry name" value="RCC1-like_dom"/>
</dbReference>
<keyword evidence="1" id="KW-0344">Guanine-nucleotide releasing factor</keyword>
<feature type="compositionally biased region" description="Basic and acidic residues" evidence="4">
    <location>
        <begin position="249"/>
        <end position="258"/>
    </location>
</feature>
<feature type="repeat" description="RCC1" evidence="3">
    <location>
        <begin position="421"/>
        <end position="482"/>
    </location>
</feature>
<accession>A0A9P8C7S8</accession>
<gene>
    <name evidence="6" type="ORF">BJ875DRAFT_454670</name>
</gene>
<evidence type="ECO:0000256" key="1">
    <source>
        <dbReference type="ARBA" id="ARBA00022658"/>
    </source>
</evidence>
<evidence type="ECO:0000256" key="2">
    <source>
        <dbReference type="ARBA" id="ARBA00022737"/>
    </source>
</evidence>
<proteinExistence type="predicted"/>
<comment type="caution">
    <text evidence="6">The sequence shown here is derived from an EMBL/GenBank/DDBJ whole genome shotgun (WGS) entry which is preliminary data.</text>
</comment>
<dbReference type="EMBL" id="MU251393">
    <property type="protein sequence ID" value="KAG9237118.1"/>
    <property type="molecule type" value="Genomic_DNA"/>
</dbReference>
<feature type="repeat" description="RCC1" evidence="3">
    <location>
        <begin position="170"/>
        <end position="231"/>
    </location>
</feature>
<dbReference type="PRINTS" id="PR00633">
    <property type="entry name" value="RCCNDNSATION"/>
</dbReference>
<dbReference type="PANTHER" id="PTHR45982">
    <property type="entry name" value="REGULATOR OF CHROMOSOME CONDENSATION"/>
    <property type="match status" value="1"/>
</dbReference>
<dbReference type="Gene3D" id="2.130.10.30">
    <property type="entry name" value="Regulator of chromosome condensation 1/beta-lactamase-inhibitor protein II"/>
    <property type="match status" value="1"/>
</dbReference>
<keyword evidence="7" id="KW-1185">Reference proteome</keyword>
<protein>
    <submittedName>
        <fullName evidence="6">Regulator of chromosome condensation 1/beta-lactamase-inhibitor protein II</fullName>
    </submittedName>
</protein>
<feature type="compositionally biased region" description="Low complexity" evidence="4">
    <location>
        <begin position="1"/>
        <end position="20"/>
    </location>
</feature>
<dbReference type="PROSITE" id="PS00625">
    <property type="entry name" value="RCC1_1"/>
    <property type="match status" value="1"/>
</dbReference>
<dbReference type="PANTHER" id="PTHR45982:SF1">
    <property type="entry name" value="REGULATOR OF CHROMOSOME CONDENSATION"/>
    <property type="match status" value="1"/>
</dbReference>
<feature type="compositionally biased region" description="Low complexity" evidence="4">
    <location>
        <begin position="134"/>
        <end position="145"/>
    </location>
</feature>
<name>A0A9P8C7S8_9HELO</name>
<dbReference type="SUPFAM" id="SSF50985">
    <property type="entry name" value="RCC1/BLIP-II"/>
    <property type="match status" value="1"/>
</dbReference>
<feature type="compositionally biased region" description="Acidic residues" evidence="4">
    <location>
        <begin position="259"/>
        <end position="273"/>
    </location>
</feature>
<dbReference type="AlphaFoldDB" id="A0A9P8C7S8"/>
<feature type="domain" description="RCC1-like" evidence="5">
    <location>
        <begin position="171"/>
        <end position="595"/>
    </location>
</feature>
<feature type="repeat" description="RCC1" evidence="3">
    <location>
        <begin position="232"/>
        <end position="312"/>
    </location>
</feature>
<dbReference type="InterPro" id="IPR051553">
    <property type="entry name" value="Ran_GTPase-activating"/>
</dbReference>
<evidence type="ECO:0000313" key="7">
    <source>
        <dbReference type="Proteomes" id="UP000824998"/>
    </source>
</evidence>
<evidence type="ECO:0000256" key="3">
    <source>
        <dbReference type="PROSITE-ProRule" id="PRU00235"/>
    </source>
</evidence>
<feature type="region of interest" description="Disordered" evidence="4">
    <location>
        <begin position="1"/>
        <end position="108"/>
    </location>
</feature>
<feature type="compositionally biased region" description="Low complexity" evidence="4">
    <location>
        <begin position="99"/>
        <end position="108"/>
    </location>
</feature>
<feature type="repeat" description="RCC1" evidence="3">
    <location>
        <begin position="313"/>
        <end position="365"/>
    </location>
</feature>
<reference evidence="6" key="1">
    <citation type="journal article" date="2021" name="IMA Fungus">
        <title>Genomic characterization of three marine fungi, including Emericellopsis atlantica sp. nov. with signatures of a generalist lifestyle and marine biomass degradation.</title>
        <authorList>
            <person name="Hagestad O.C."/>
            <person name="Hou L."/>
            <person name="Andersen J.H."/>
            <person name="Hansen E.H."/>
            <person name="Altermark B."/>
            <person name="Li C."/>
            <person name="Kuhnert E."/>
            <person name="Cox R.J."/>
            <person name="Crous P.W."/>
            <person name="Spatafora J.W."/>
            <person name="Lail K."/>
            <person name="Amirebrahimi M."/>
            <person name="Lipzen A."/>
            <person name="Pangilinan J."/>
            <person name="Andreopoulos W."/>
            <person name="Hayes R.D."/>
            <person name="Ng V."/>
            <person name="Grigoriev I.V."/>
            <person name="Jackson S.A."/>
            <person name="Sutton T.D.S."/>
            <person name="Dobson A.D.W."/>
            <person name="Rama T."/>
        </authorList>
    </citation>
    <scope>NUCLEOTIDE SEQUENCE</scope>
    <source>
        <strain evidence="6">TRa018bII</strain>
    </source>
</reference>
<feature type="region of interest" description="Disordered" evidence="4">
    <location>
        <begin position="120"/>
        <end position="158"/>
    </location>
</feature>
<dbReference type="GO" id="GO:0005737">
    <property type="term" value="C:cytoplasm"/>
    <property type="evidence" value="ECO:0007669"/>
    <property type="project" value="TreeGrafter"/>
</dbReference>
<dbReference type="Pfam" id="PF25390">
    <property type="entry name" value="WD40_RLD"/>
    <property type="match status" value="1"/>
</dbReference>
<sequence length="605" mass="63316">MPPKKAAPAAKKAAEAPVAKRNPRTAKKPSPPPAKAEPVAKKTAASKVTKSSGKATAKITKSAAKPAVAKTTKVANTSAKRKAADDVEAEPASKRTKAEAASAKPAARKVAVAKKSAAKKVAATKAEPKKVAKKAAVPKAKGAPKPKADPKPKKPIKQLPTINEIPTQKLDVYVFGEGSAGELGLGAQNVNGKKVVDVTRPRLNTTHLSEATVGVVQIAVGGMHCAALTHDNRILTWGVNDQGALGRKTSSEDVKMKDAEDDDSDSDSDDEDSGLNPSEAEPREVDSIHFPEGTKFAAMFASDSSTFALTDTGLVYGWGTFRGNDGILGFRDNVKTADTPILIPELKKIVSMATGTNHVLALDSKGKCFAWGAGEQNQLGRRVVSRTATGALVPREFGLQKIPIAHIGAGDYHSFAVAKDGDVYSWGLNSFGQTGFDPEIDEEDEQGEDSTIANPQVVPALKGFKIEQIAGGAHHTIALTETGQVLLWGRIDNSQGGVDLKTVDKKALYIDKNDRPRFLIKPTVIPGIIGAAVATATDTCIAVSSSGQAYSWGFSGNYQTAQGSDEDVKTATLIDNGAVRGKKLTWCGVGGQFGMLAGPHVTPAA</sequence>
<dbReference type="PROSITE" id="PS00626">
    <property type="entry name" value="RCC1_2"/>
    <property type="match status" value="2"/>
</dbReference>
<dbReference type="Proteomes" id="UP000824998">
    <property type="component" value="Unassembled WGS sequence"/>
</dbReference>
<feature type="repeat" description="RCC1" evidence="3">
    <location>
        <begin position="366"/>
        <end position="420"/>
    </location>
</feature>